<dbReference type="FunFam" id="1.25.40.1040:FF:000003">
    <property type="entry name" value="N-terminal acetyltransferase A, auxiliary subunit"/>
    <property type="match status" value="1"/>
</dbReference>
<dbReference type="Gene3D" id="1.25.40.1040">
    <property type="match status" value="1"/>
</dbReference>
<comment type="caution">
    <text evidence="3">The sequence shown here is derived from an EMBL/GenBank/DDBJ whole genome shotgun (WGS) entry which is preliminary data.</text>
</comment>
<dbReference type="PANTHER" id="PTHR22767">
    <property type="entry name" value="N-TERMINAL ACETYLTRANSFERASE-RELATED"/>
    <property type="match status" value="1"/>
</dbReference>
<evidence type="ECO:0000313" key="4">
    <source>
        <dbReference type="Proteomes" id="UP000788993"/>
    </source>
</evidence>
<reference evidence="3" key="2">
    <citation type="submission" date="2021-01" db="EMBL/GenBank/DDBJ databases">
        <authorList>
            <person name="Schikora-Tamarit M.A."/>
        </authorList>
    </citation>
    <scope>NUCLEOTIDE SEQUENCE</scope>
    <source>
        <strain evidence="3">NCAIM Y.01608</strain>
    </source>
</reference>
<proteinExistence type="predicted"/>
<accession>A0A9P8T457</accession>
<dbReference type="PIRSF" id="PIRSF000422">
    <property type="entry name" value="N-terminal-AcTrfase-A_aux_su"/>
    <property type="match status" value="1"/>
</dbReference>
<keyword evidence="4" id="KW-1185">Reference proteome</keyword>
<dbReference type="Gene3D" id="1.25.40.1010">
    <property type="match status" value="1"/>
</dbReference>
<dbReference type="InterPro" id="IPR021183">
    <property type="entry name" value="NatA_aux_su"/>
</dbReference>
<gene>
    <name evidence="3" type="ORF">OGATHE_003724</name>
</gene>
<keyword evidence="1" id="KW-0677">Repeat</keyword>
<dbReference type="PANTHER" id="PTHR22767:SF2">
    <property type="entry name" value="N(ALPHA)-ACETYLTRANSFERASE 15_16, ISOFORM A"/>
    <property type="match status" value="1"/>
</dbReference>
<organism evidence="3 4">
    <name type="scientific">Ogataea polymorpha</name>
    <dbReference type="NCBI Taxonomy" id="460523"/>
    <lineage>
        <taxon>Eukaryota</taxon>
        <taxon>Fungi</taxon>
        <taxon>Dikarya</taxon>
        <taxon>Ascomycota</taxon>
        <taxon>Saccharomycotina</taxon>
        <taxon>Pichiomycetes</taxon>
        <taxon>Pichiales</taxon>
        <taxon>Pichiaceae</taxon>
        <taxon>Ogataea</taxon>
    </lineage>
</organism>
<dbReference type="InterPro" id="IPR011990">
    <property type="entry name" value="TPR-like_helical_dom_sf"/>
</dbReference>
<keyword evidence="2" id="KW-0802">TPR repeat</keyword>
<dbReference type="Pfam" id="PF12569">
    <property type="entry name" value="NatA_aux_su"/>
    <property type="match status" value="1"/>
</dbReference>
<dbReference type="SMART" id="SM00028">
    <property type="entry name" value="TPR"/>
    <property type="match status" value="5"/>
</dbReference>
<dbReference type="GO" id="GO:0031415">
    <property type="term" value="C:NatA complex"/>
    <property type="evidence" value="ECO:0007669"/>
    <property type="project" value="TreeGrafter"/>
</dbReference>
<dbReference type="EMBL" id="JAEUBD010001178">
    <property type="protein sequence ID" value="KAH3664909.1"/>
    <property type="molecule type" value="Genomic_DNA"/>
</dbReference>
<dbReference type="Proteomes" id="UP000788993">
    <property type="component" value="Unassembled WGS sequence"/>
</dbReference>
<evidence type="ECO:0000256" key="2">
    <source>
        <dbReference type="ARBA" id="ARBA00022803"/>
    </source>
</evidence>
<reference evidence="3" key="1">
    <citation type="journal article" date="2021" name="Open Biol.">
        <title>Shared evolutionary footprints suggest mitochondrial oxidative damage underlies multiple complex I losses in fungi.</title>
        <authorList>
            <person name="Schikora-Tamarit M.A."/>
            <person name="Marcet-Houben M."/>
            <person name="Nosek J."/>
            <person name="Gabaldon T."/>
        </authorList>
    </citation>
    <scope>NUCLEOTIDE SEQUENCE</scope>
    <source>
        <strain evidence="3">NCAIM Y.01608</strain>
    </source>
</reference>
<evidence type="ECO:0000313" key="3">
    <source>
        <dbReference type="EMBL" id="KAH3664909.1"/>
    </source>
</evidence>
<evidence type="ECO:0008006" key="5">
    <source>
        <dbReference type="Google" id="ProtNLM"/>
    </source>
</evidence>
<dbReference type="SUPFAM" id="SSF48452">
    <property type="entry name" value="TPR-like"/>
    <property type="match status" value="3"/>
</dbReference>
<name>A0A9P8T457_9ASCO</name>
<dbReference type="InterPro" id="IPR019734">
    <property type="entry name" value="TPR_rpt"/>
</dbReference>
<dbReference type="AlphaFoldDB" id="A0A9P8T457"/>
<sequence>MSKTKNYRPTASKEENQFREALKLYDSKQYKKSLKVIDGVLKKNPHHAESLALKGIALYYSDTDKASAESYISRALDKDSTNNVVNHIAGIYYRAVKNYKEAAKWYQAAMDHGSTNKSILRDLSSMQSQIRDFKNLPKSRLGYLEDQPGYRANWTASAVAHHLHGDLANAEKVLGRIEELISDKLQESDYFEHSECLLYRNDVIAQMGDYEAALKDLDRIEATNMVLDGLSLLEKRADYLMKLDRKKEASLVYRKLLKRNPDNAKYYYQLEDALGVRTSSRLRLALYEKLASFYPKSDPPHFIPLTFLAGEEFKQKAKVYVLGQLKRGVPSTFVNVKPLYKNNSHAATIYSIVSEFFETIQDQPLTYCWTAYFLAQHHYHVGSYSEALKMIELAINHTPTLVELYILKARIYKRMNELDKAALVMNEGLKLDLQDRFINTKTTKYYLRADNVHKAIDTISVFTKNDDSPNGLRDLHLMQSIWFIVESAESYLRKYRKALGEHNDRGAKTNLGLAFKRYISLTKIFEDFYDDQVDFHHYCMRKGTPRAYLTMINWADNLFDQPMYNRILDGLSETVLEAVRHKELLTAEHGHKKLKKEEIRKKEELVQYSQSVAEDDDVFGEKQLQEIIQDEKLDILVKQQALLHQQDSIFTQIFTFRVNFQLKKYVLCLQSLNKLLALDKHNPFIGYMVHQLRNHLAESTPDTIKKIVSVGLIKNFGKADTAHLLEAYFGANDLETGLILARMNEAAFQTRLSEIKEKLDPYSRGLVSIVQLSY</sequence>
<protein>
    <recommendedName>
        <fullName evidence="5">N-terminal acetyltransferase A, auxiliary subunit</fullName>
    </recommendedName>
</protein>
<evidence type="ECO:0000256" key="1">
    <source>
        <dbReference type="ARBA" id="ARBA00022737"/>
    </source>
</evidence>